<dbReference type="GO" id="GO:0031267">
    <property type="term" value="F:small GTPase binding"/>
    <property type="evidence" value="ECO:0007669"/>
    <property type="project" value="TreeGrafter"/>
</dbReference>
<dbReference type="SUPFAM" id="SSF48371">
    <property type="entry name" value="ARM repeat"/>
    <property type="match status" value="1"/>
</dbReference>
<dbReference type="GO" id="GO:0005886">
    <property type="term" value="C:plasma membrane"/>
    <property type="evidence" value="ECO:0007669"/>
    <property type="project" value="TreeGrafter"/>
</dbReference>
<reference evidence="4 5" key="1">
    <citation type="submission" date="2015-03" db="EMBL/GenBank/DDBJ databases">
        <authorList>
            <person name="Morales-Cruz A."/>
            <person name="Amrine K.C."/>
            <person name="Cantu D."/>
        </authorList>
    </citation>
    <scope>NUCLEOTIDE SEQUENCE [LARGE SCALE GENOMIC DNA]</scope>
    <source>
        <strain evidence="4">DS831</strain>
    </source>
</reference>
<comment type="caution">
    <text evidence="4">The sequence shown here is derived from an EMBL/GenBank/DDBJ whole genome shotgun (WGS) entry which is preliminary data.</text>
</comment>
<sequence>MATLRVKTYLCSTKYSQDPYLLELLKWREQDDSDGISDLLRRFMFVPEIEIVKLLPEVLDALFEVLVEYAGTDEVEDLVFNTLVMVLGIVYDRRFNLSPLVDQYAQNRFNYPFATASLIRSFNRLLSKPTNPDSSRKLRATFKVGAHIFKFIMKARQQQQDKEAGIGMNNRQENFVNDMQKIFKSLEDLMSNSAAALVGTKTLLVQHIHQWLPELTLCLEPKEVLELASSFIDSCFEASGKLILYKLILILQFSRIEAFKDPETRPTLLQNTVRCDALALETFPEQKRRAVWKIAGDVRELGAELLRRSWETIGWETAPEERKAYGLEKMGGYQVQYVPGLVAPIVELCLSVHQGLRSVAIQVLQTMIISEWTLSSDLALIQAEMIDCLDHLFKSKEITESILQKLFISELIDLFEPLAEDPDDPLFNAVKDLIGTIDELLDLLVAVHGRENSGEIFHIMDTLHLMEFLKDMQKEDIYIRYVHQLAEIQADAGNHTEAGLALRLHAELYEWDANMTVPGLEHPGFPSQSSFERKEQLYFEMIKHYEEGMSWNNALQAYQELATQYETNIFDFSKLARTQRAMATVYESINKGERQIPRYFRVVYKGMGFPVSLRDKQFIFEGSPTDSRATFTDRLQQQHPSAQISTGANEEDVEGQYLQIYSVSAQKDLTHPIYQRPKVGQAIREHYVLSRPSRFSTTSRRHVSDTSLKEQTIRKTIYTTAEPFPTILRRSEIITVEQVDLSPVQSALERTLRKTAELASLEKRVTSGEDSALQQLTEALMLSVDSNSPATVARYRELLPQQPEQAESVIDDDEEPEPVQLSQMENALKVALMDHALTVKRCLAAYTRPAQQATAADLSSRFETTYGYELEALFASGHSPFPNSQTSSWINSQSRAASTTPTPQQPQLLKQSTTMPVSDSRASRQEKHRLSLTFLKRSSVSQPFMEGRKLYVVNGDDADNDEDTGPPRSRSKDHGQGGLSHRLSFLHGTTTNESSGGASQRSMSIERPKTSRSESSQSQSISDRMTGNVKKRFSMLNIGKKASKNFKLGESVAEE</sequence>
<dbReference type="InterPro" id="IPR016024">
    <property type="entry name" value="ARM-type_fold"/>
</dbReference>
<evidence type="ECO:0000256" key="2">
    <source>
        <dbReference type="SAM" id="MobiDB-lite"/>
    </source>
</evidence>
<dbReference type="GO" id="GO:0005737">
    <property type="term" value="C:cytoplasm"/>
    <property type="evidence" value="ECO:0007669"/>
    <property type="project" value="TreeGrafter"/>
</dbReference>
<protein>
    <submittedName>
        <fullName evidence="4">Putative sh3 domain-containing protein</fullName>
    </submittedName>
</protein>
<dbReference type="Gene3D" id="1.25.40.410">
    <property type="match status" value="1"/>
</dbReference>
<evidence type="ECO:0000259" key="3">
    <source>
        <dbReference type="PROSITE" id="PS51651"/>
    </source>
</evidence>
<dbReference type="PANTHER" id="PTHR45653">
    <property type="entry name" value="DEDICATOR OF CYTOKINESIS"/>
    <property type="match status" value="1"/>
</dbReference>
<dbReference type="GO" id="GO:0007264">
    <property type="term" value="P:small GTPase-mediated signal transduction"/>
    <property type="evidence" value="ECO:0007669"/>
    <property type="project" value="InterPro"/>
</dbReference>
<dbReference type="InterPro" id="IPR056372">
    <property type="entry name" value="TPR_DOCK"/>
</dbReference>
<feature type="compositionally biased region" description="Polar residues" evidence="2">
    <location>
        <begin position="908"/>
        <end position="917"/>
    </location>
</feature>
<comment type="similarity">
    <text evidence="1">Belongs to the DOCK family.</text>
</comment>
<organism evidence="4 5">
    <name type="scientific">Diplodia seriata</name>
    <dbReference type="NCBI Taxonomy" id="420778"/>
    <lineage>
        <taxon>Eukaryota</taxon>
        <taxon>Fungi</taxon>
        <taxon>Dikarya</taxon>
        <taxon>Ascomycota</taxon>
        <taxon>Pezizomycotina</taxon>
        <taxon>Dothideomycetes</taxon>
        <taxon>Dothideomycetes incertae sedis</taxon>
        <taxon>Botryosphaeriales</taxon>
        <taxon>Botryosphaeriaceae</taxon>
        <taxon>Diplodia</taxon>
    </lineage>
</organism>
<dbReference type="Pfam" id="PF23554">
    <property type="entry name" value="TPR_DOCK"/>
    <property type="match status" value="2"/>
</dbReference>
<dbReference type="CDD" id="cd11684">
    <property type="entry name" value="DHR2_DOCK"/>
    <property type="match status" value="1"/>
</dbReference>
<feature type="region of interest" description="Disordered" evidence="2">
    <location>
        <begin position="881"/>
        <end position="930"/>
    </location>
</feature>
<feature type="compositionally biased region" description="Polar residues" evidence="2">
    <location>
        <begin position="987"/>
        <end position="1003"/>
    </location>
</feature>
<dbReference type="AlphaFoldDB" id="A0A0G2EI76"/>
<feature type="region of interest" description="Disordered" evidence="2">
    <location>
        <begin position="952"/>
        <end position="1055"/>
    </location>
</feature>
<reference evidence="4 5" key="2">
    <citation type="submission" date="2015-05" db="EMBL/GenBank/DDBJ databases">
        <title>Distinctive expansion of gene families associated with plant cell wall degradation and secondary metabolism in the genomes of grapevine trunk pathogens.</title>
        <authorList>
            <person name="Lawrence D.P."/>
            <person name="Travadon R."/>
            <person name="Rolshausen P.E."/>
            <person name="Baumgartner K."/>
        </authorList>
    </citation>
    <scope>NUCLEOTIDE SEQUENCE [LARGE SCALE GENOMIC DNA]</scope>
    <source>
        <strain evidence="4">DS831</strain>
    </source>
</reference>
<dbReference type="PROSITE" id="PS51651">
    <property type="entry name" value="DOCKER"/>
    <property type="match status" value="1"/>
</dbReference>
<dbReference type="Proteomes" id="UP000034182">
    <property type="component" value="Unassembled WGS sequence"/>
</dbReference>
<accession>A0A0G2EI76</accession>
<feature type="compositionally biased region" description="Low complexity" evidence="2">
    <location>
        <begin position="1013"/>
        <end position="1022"/>
    </location>
</feature>
<gene>
    <name evidence="4" type="ORF">UCDDS831_g03718</name>
</gene>
<evidence type="ECO:0000256" key="1">
    <source>
        <dbReference type="PROSITE-ProRule" id="PRU00984"/>
    </source>
</evidence>
<dbReference type="PANTHER" id="PTHR45653:SF10">
    <property type="entry name" value="MYOBLAST CITY, ISOFORM B"/>
    <property type="match status" value="1"/>
</dbReference>
<dbReference type="InterPro" id="IPR026791">
    <property type="entry name" value="DOCK"/>
</dbReference>
<dbReference type="GO" id="GO:0005085">
    <property type="term" value="F:guanyl-nucleotide exchange factor activity"/>
    <property type="evidence" value="ECO:0007669"/>
    <property type="project" value="InterPro"/>
</dbReference>
<name>A0A0G2EI76_9PEZI</name>
<feature type="domain" description="DOCKER" evidence="3">
    <location>
        <begin position="469"/>
        <end position="882"/>
    </location>
</feature>
<dbReference type="EMBL" id="LAQI01000077">
    <property type="protein sequence ID" value="KKY22552.1"/>
    <property type="molecule type" value="Genomic_DNA"/>
</dbReference>
<evidence type="ECO:0000313" key="5">
    <source>
        <dbReference type="Proteomes" id="UP000034182"/>
    </source>
</evidence>
<evidence type="ECO:0000313" key="4">
    <source>
        <dbReference type="EMBL" id="KKY22552.1"/>
    </source>
</evidence>
<feature type="compositionally biased region" description="Polar residues" evidence="2">
    <location>
        <begin position="881"/>
        <end position="898"/>
    </location>
</feature>
<dbReference type="InterPro" id="IPR027357">
    <property type="entry name" value="DOCKER_dom"/>
</dbReference>
<dbReference type="InterPro" id="IPR043161">
    <property type="entry name" value="DOCK_C_lobe_A"/>
</dbReference>
<proteinExistence type="inferred from homology"/>